<keyword evidence="2" id="KW-1185">Reference proteome</keyword>
<organism evidence="1 2">
    <name type="scientific">Papaver somniferum</name>
    <name type="common">Opium poppy</name>
    <dbReference type="NCBI Taxonomy" id="3469"/>
    <lineage>
        <taxon>Eukaryota</taxon>
        <taxon>Viridiplantae</taxon>
        <taxon>Streptophyta</taxon>
        <taxon>Embryophyta</taxon>
        <taxon>Tracheophyta</taxon>
        <taxon>Spermatophyta</taxon>
        <taxon>Magnoliopsida</taxon>
        <taxon>Ranunculales</taxon>
        <taxon>Papaveraceae</taxon>
        <taxon>Papaveroideae</taxon>
        <taxon>Papaver</taxon>
    </lineage>
</organism>
<sequence length="71" mass="7684">MPTLLGGKALGDTHCLRSGSMMAQGNKFNAAKNQKLRTDVRIWTSDVQNISHGIILIFITHGFSQVMVLGG</sequence>
<dbReference type="AlphaFoldDB" id="A0A4Y7JNC4"/>
<gene>
    <name evidence="1" type="ORF">C5167_023268</name>
</gene>
<evidence type="ECO:0000313" key="1">
    <source>
        <dbReference type="EMBL" id="RZC61522.1"/>
    </source>
</evidence>
<proteinExistence type="predicted"/>
<name>A0A4Y7JNC4_PAPSO</name>
<accession>A0A4Y7JNC4</accession>
<evidence type="ECO:0000313" key="2">
    <source>
        <dbReference type="Proteomes" id="UP000316621"/>
    </source>
</evidence>
<dbReference type="Gramene" id="RZC61522">
    <property type="protein sequence ID" value="RZC61522"/>
    <property type="gene ID" value="C5167_023268"/>
</dbReference>
<dbReference type="Proteomes" id="UP000316621">
    <property type="component" value="Chromosome 5"/>
</dbReference>
<dbReference type="EMBL" id="CM010719">
    <property type="protein sequence ID" value="RZC61522.1"/>
    <property type="molecule type" value="Genomic_DNA"/>
</dbReference>
<reference evidence="1 2" key="1">
    <citation type="journal article" date="2018" name="Science">
        <title>The opium poppy genome and morphinan production.</title>
        <authorList>
            <person name="Guo L."/>
            <person name="Winzer T."/>
            <person name="Yang X."/>
            <person name="Li Y."/>
            <person name="Ning Z."/>
            <person name="He Z."/>
            <person name="Teodor R."/>
            <person name="Lu Y."/>
            <person name="Bowser T.A."/>
            <person name="Graham I.A."/>
            <person name="Ye K."/>
        </authorList>
    </citation>
    <scope>NUCLEOTIDE SEQUENCE [LARGE SCALE GENOMIC DNA]</scope>
    <source>
        <strain evidence="2">cv. HN1</strain>
        <tissue evidence="1">Leaves</tissue>
    </source>
</reference>
<protein>
    <submittedName>
        <fullName evidence="1">Uncharacterized protein</fullName>
    </submittedName>
</protein>